<dbReference type="Gene3D" id="2.30.30.180">
    <property type="entry name" value="Ribosome maturation factor RimP, C-terminal domain"/>
    <property type="match status" value="1"/>
</dbReference>
<dbReference type="PANTHER" id="PTHR33867">
    <property type="entry name" value="RIBOSOME MATURATION FACTOR RIMP"/>
    <property type="match status" value="1"/>
</dbReference>
<keyword evidence="7" id="KW-1185">Reference proteome</keyword>
<feature type="domain" description="Ribosome maturation factor RimP N-terminal" evidence="4">
    <location>
        <begin position="15"/>
        <end position="83"/>
    </location>
</feature>
<dbReference type="STRING" id="84035.SAMN05660742_103172"/>
<proteinExistence type="inferred from homology"/>
<dbReference type="Gene3D" id="3.30.300.70">
    <property type="entry name" value="RimP-like superfamily, N-terminal"/>
    <property type="match status" value="1"/>
</dbReference>
<evidence type="ECO:0000259" key="5">
    <source>
        <dbReference type="Pfam" id="PF17384"/>
    </source>
</evidence>
<dbReference type="GO" id="GO:0000028">
    <property type="term" value="P:ribosomal small subunit assembly"/>
    <property type="evidence" value="ECO:0007669"/>
    <property type="project" value="TreeGrafter"/>
</dbReference>
<dbReference type="InterPro" id="IPR028998">
    <property type="entry name" value="RimP_C"/>
</dbReference>
<dbReference type="Proteomes" id="UP000199662">
    <property type="component" value="Unassembled WGS sequence"/>
</dbReference>
<comment type="subcellular location">
    <subcellularLocation>
        <location evidence="3">Cytoplasm</location>
    </subcellularLocation>
</comment>
<dbReference type="InterPro" id="IPR003728">
    <property type="entry name" value="Ribosome_maturation_RimP"/>
</dbReference>
<dbReference type="InterPro" id="IPR035956">
    <property type="entry name" value="RimP_N_sf"/>
</dbReference>
<dbReference type="PANTHER" id="PTHR33867:SF1">
    <property type="entry name" value="RIBOSOME MATURATION FACTOR RIMP"/>
    <property type="match status" value="1"/>
</dbReference>
<dbReference type="InterPro" id="IPR028989">
    <property type="entry name" value="RimP_N"/>
</dbReference>
<comment type="similarity">
    <text evidence="3">Belongs to the RimP family.</text>
</comment>
<keyword evidence="1 3" id="KW-0963">Cytoplasm</keyword>
<evidence type="ECO:0000259" key="4">
    <source>
        <dbReference type="Pfam" id="PF02576"/>
    </source>
</evidence>
<evidence type="ECO:0000313" key="7">
    <source>
        <dbReference type="Proteomes" id="UP000199662"/>
    </source>
</evidence>
<dbReference type="HAMAP" id="MF_01077">
    <property type="entry name" value="RimP"/>
    <property type="match status" value="1"/>
</dbReference>
<reference evidence="6 7" key="1">
    <citation type="submission" date="2016-10" db="EMBL/GenBank/DDBJ databases">
        <authorList>
            <person name="de Groot N.N."/>
        </authorList>
    </citation>
    <scope>NUCLEOTIDE SEQUENCE [LARGE SCALE GENOMIC DNA]</scope>
    <source>
        <strain evidence="6 7">DSM 2179</strain>
    </source>
</reference>
<keyword evidence="2 3" id="KW-0690">Ribosome biogenesis</keyword>
<dbReference type="SUPFAM" id="SSF74942">
    <property type="entry name" value="YhbC-like, C-terminal domain"/>
    <property type="match status" value="1"/>
</dbReference>
<dbReference type="InterPro" id="IPR036847">
    <property type="entry name" value="RimP_C_sf"/>
</dbReference>
<dbReference type="Pfam" id="PF02576">
    <property type="entry name" value="RimP_N"/>
    <property type="match status" value="1"/>
</dbReference>
<dbReference type="AlphaFoldDB" id="A0A1H6WC63"/>
<name>A0A1H6WC63_9FIRM</name>
<dbReference type="GO" id="GO:0006412">
    <property type="term" value="P:translation"/>
    <property type="evidence" value="ECO:0007669"/>
    <property type="project" value="TreeGrafter"/>
</dbReference>
<dbReference type="EMBL" id="FNZK01000003">
    <property type="protein sequence ID" value="SEJ10420.1"/>
    <property type="molecule type" value="Genomic_DNA"/>
</dbReference>
<dbReference type="RefSeq" id="WP_091829536.1">
    <property type="nucleotide sequence ID" value="NZ_FNZK01000003.1"/>
</dbReference>
<accession>A0A1H6WC63</accession>
<dbReference type="FunFam" id="3.30.300.70:FF:000001">
    <property type="entry name" value="Ribosome maturation factor RimP"/>
    <property type="match status" value="1"/>
</dbReference>
<comment type="function">
    <text evidence="3">Required for maturation of 30S ribosomal subunits.</text>
</comment>
<protein>
    <recommendedName>
        <fullName evidence="3">Ribosome maturation factor RimP</fullName>
    </recommendedName>
</protein>
<dbReference type="SUPFAM" id="SSF75420">
    <property type="entry name" value="YhbC-like, N-terminal domain"/>
    <property type="match status" value="1"/>
</dbReference>
<evidence type="ECO:0000256" key="1">
    <source>
        <dbReference type="ARBA" id="ARBA00022490"/>
    </source>
</evidence>
<gene>
    <name evidence="3" type="primary">rimP</name>
    <name evidence="6" type="ORF">SAMN05660742_103172</name>
</gene>
<dbReference type="CDD" id="cd01734">
    <property type="entry name" value="YlxS_C"/>
    <property type="match status" value="1"/>
</dbReference>
<organism evidence="6 7">
    <name type="scientific">Propionispira arboris</name>
    <dbReference type="NCBI Taxonomy" id="84035"/>
    <lineage>
        <taxon>Bacteria</taxon>
        <taxon>Bacillati</taxon>
        <taxon>Bacillota</taxon>
        <taxon>Negativicutes</taxon>
        <taxon>Selenomonadales</taxon>
        <taxon>Selenomonadaceae</taxon>
        <taxon>Propionispira</taxon>
    </lineage>
</organism>
<evidence type="ECO:0000256" key="2">
    <source>
        <dbReference type="ARBA" id="ARBA00022517"/>
    </source>
</evidence>
<sequence>MANQIEKIVEKMALEFLKDTNIELIDVEYIKEHHWYLRVFIDKEGGIEIEDCQQLSEQLEEKLDILDPIKDNYFLEVSSPGLDRILKKEKDFKRQIGSMVEVTTYLPINGEKVTVGKLTGYTEDAIILEDISIPRDKAASVRLHLEF</sequence>
<evidence type="ECO:0000256" key="3">
    <source>
        <dbReference type="HAMAP-Rule" id="MF_01077"/>
    </source>
</evidence>
<feature type="domain" description="Ribosome maturation factor RimP C-terminal" evidence="5">
    <location>
        <begin position="86"/>
        <end position="147"/>
    </location>
</feature>
<evidence type="ECO:0000313" key="6">
    <source>
        <dbReference type="EMBL" id="SEJ10420.1"/>
    </source>
</evidence>
<dbReference type="GO" id="GO:0005829">
    <property type="term" value="C:cytosol"/>
    <property type="evidence" value="ECO:0007669"/>
    <property type="project" value="TreeGrafter"/>
</dbReference>
<dbReference type="Pfam" id="PF17384">
    <property type="entry name" value="DUF150_C"/>
    <property type="match status" value="1"/>
</dbReference>